<evidence type="ECO:0000256" key="7">
    <source>
        <dbReference type="SAM" id="MobiDB-lite"/>
    </source>
</evidence>
<evidence type="ECO:0000256" key="1">
    <source>
        <dbReference type="ARBA" id="ARBA00004300"/>
    </source>
</evidence>
<feature type="coiled-coil region" evidence="6">
    <location>
        <begin position="1677"/>
        <end position="1740"/>
    </location>
</feature>
<evidence type="ECO:0000256" key="6">
    <source>
        <dbReference type="SAM" id="Coils"/>
    </source>
</evidence>
<dbReference type="EMBL" id="JAAWVN010006080">
    <property type="protein sequence ID" value="MBN3290010.1"/>
    <property type="molecule type" value="Genomic_DNA"/>
</dbReference>
<proteinExistence type="predicted"/>
<dbReference type="Pfam" id="PF10495">
    <property type="entry name" value="PACT_coil_coil"/>
    <property type="match status" value="1"/>
</dbReference>
<reference evidence="9" key="1">
    <citation type="journal article" date="2021" name="Cell">
        <title>Tracing the genetic footprints of vertebrate landing in non-teleost ray-finned fishes.</title>
        <authorList>
            <person name="Bi X."/>
            <person name="Wang K."/>
            <person name="Yang L."/>
            <person name="Pan H."/>
            <person name="Jiang H."/>
            <person name="Wei Q."/>
            <person name="Fang M."/>
            <person name="Yu H."/>
            <person name="Zhu C."/>
            <person name="Cai Y."/>
            <person name="He Y."/>
            <person name="Gan X."/>
            <person name="Zeng H."/>
            <person name="Yu D."/>
            <person name="Zhu Y."/>
            <person name="Jiang H."/>
            <person name="Qiu Q."/>
            <person name="Yang H."/>
            <person name="Zhang Y.E."/>
            <person name="Wang W."/>
            <person name="Zhu M."/>
            <person name="He S."/>
            <person name="Zhang G."/>
        </authorList>
    </citation>
    <scope>NUCLEOTIDE SEQUENCE</scope>
    <source>
        <strain evidence="9">Bchr_001</strain>
    </source>
</reference>
<feature type="domain" description="Pericentrin/AKAP-450 centrosomal targeting" evidence="8">
    <location>
        <begin position="3913"/>
        <end position="3994"/>
    </location>
</feature>
<feature type="coiled-coil region" evidence="6">
    <location>
        <begin position="1542"/>
        <end position="1587"/>
    </location>
</feature>
<dbReference type="GeneID" id="120515685"/>
<feature type="coiled-coil region" evidence="6">
    <location>
        <begin position="2717"/>
        <end position="2751"/>
    </location>
</feature>
<keyword evidence="10" id="KW-1185">Reference proteome</keyword>
<feature type="coiled-coil region" evidence="6">
    <location>
        <begin position="3552"/>
        <end position="3639"/>
    </location>
</feature>
<evidence type="ECO:0000259" key="8">
    <source>
        <dbReference type="Pfam" id="PF10495"/>
    </source>
</evidence>
<dbReference type="InterPro" id="IPR028745">
    <property type="entry name" value="AKAP9/Pericentrin"/>
</dbReference>
<feature type="coiled-coil region" evidence="6">
    <location>
        <begin position="2101"/>
        <end position="2178"/>
    </location>
</feature>
<name>A0ABS2YUZ2_POLSE</name>
<protein>
    <submittedName>
        <fullName evidence="9">AKAP9 protein</fullName>
    </submittedName>
</protein>
<dbReference type="Proteomes" id="UP001166052">
    <property type="component" value="Unassembled WGS sequence"/>
</dbReference>
<feature type="coiled-coil region" evidence="6">
    <location>
        <begin position="3807"/>
        <end position="3834"/>
    </location>
</feature>
<evidence type="ECO:0000256" key="4">
    <source>
        <dbReference type="ARBA" id="ARBA00023054"/>
    </source>
</evidence>
<feature type="coiled-coil region" evidence="6">
    <location>
        <begin position="477"/>
        <end position="898"/>
    </location>
</feature>
<feature type="non-terminal residue" evidence="9">
    <location>
        <position position="1"/>
    </location>
</feature>
<comment type="caution">
    <text evidence="9">The sequence shown here is derived from an EMBL/GenBank/DDBJ whole genome shotgun (WGS) entry which is preliminary data.</text>
</comment>
<accession>A0ABS2YUZ2</accession>
<sequence>MEDEERQKKLEAGKAKLAEYRQKKAQADGQKRLKKKKKVPGCTEEGHIQDCPDHVHSQSGETSQQSTAKGASTDAADFSISRTLRSGDTIKHDQIYTIEPESELSTTADDYSSEVHVLSNIMVKARPTPEDVTREEDIVICENHSKHEAQTSQTRLEMMEEELAGKQQAIEELSRELEEMRTAYGTEGLQQLQDFETAVKQRDEIITQLTANLQLAHKERDEIMKEFLELTEQSQKLQIQFQQLQVGENLRNTSHTTTAADLVQAKQQILAYQLQIEEQQLQIRNSLVKVDEYQLQIQQFKEQIIKMEKVACEHEGNVTQSIKEKEELIEQHSIVIKEHQNTIAELNEKLSASDMLLEDLGMQLQSKFQDLESLTTDLNNSRQREKQSSDEIKQLMGTVEELQKRYHKESQSEKEIIQRINIDTQRKMEQLRAELDEMYGQQIVKIKQELNIQHRNEIDNLITKHRLELDLLISSGNASNQDQINTLTMTINELKEKLQETKQQKDHVKQELSEELAKVTDERTHLQRKVENLLQDLTSAKEELAKSSQSFLEQENKINEIEKLKAAVDDLNESLVAAAETSKEMKCNYETEITTYKIKLEMLEREKDAVLDRMAESQEAELDKVRTQLLFSHEEELTKLKEDLKQESELSIENLKNELELKYKQNLEMMQTTLNEQLDELKAERDCLSLEKENLLGEISKMNEKLCQQMENCKIEEMALKVMQLQAEIEELRKEEKEKGTLDQEIQELQAKNDVLQKQMKEKEDVMSRQISELTTENYLLKQSKEALEEKVQSINLTGDLREHSFALSAQPQLQTLISENEDLKKYIAQLEEEIQTQKNTFSFAEKNFEVNYQELKDEYTCLLKVKANLEDQMVKETAKYQSDLKNLQMQIQDLQSSKVVDLPGSTLPESKELKRPEVMDGEIIEKDATELMEKLVAIQREKHELTSRLAETYEELNVKQNEINQLHIKLEALKAENEQTFAKCLELEQIQSKLQGGSFHNQNMEYMQSSIVTVSEAAESDMCTVKDHFQQISLLEEKVSMLQGSLENAYVEIKKLHEEQVVLSEDKESLLGELHVLKEKPNAETLALIAEPDREQLQQLVDSLRTEQLGLAKLVQQKTLVEESLQKKLHEKDKELVKLNEKILILQEQLNKLHQEGGEIELLEEDKKVKQHEQQSISCIRKEMELSPSQKSVNWNVEADFKLQMEAQHISLTQIYAAQLDLLRESLESEKECCLRRLEEDLTICHRQEIKILKENYNKELNILKKQKSDFCDGLRSTHNQIRTLLKMTSEECKQYILSYKNKLGLKYQEVFQDKEDKEDAKLKKAVNVFSMRSKESSDPHDVLNEVKDLHEDLQSLREQILWDYNCLEELHTSLRTDLSKLDELQIAYDHLKCKNEEVSNVEAQKECLHDTKEGLDIQSAHLESTEQLKSNFSQQRARIEDQHNQEMKLLQEYYQQQIKETDERYVTEIMAHQKRVHSSEDKFSGSQIVLPKASSVEQQYAEEIKLEDVDLATGFRCSIKSFGLTHQLQTLRRALYAKYLQEVSALKDQHKTEVDILKQKHREEIESLHQQILKLTAHNQDQENTIFSSSTTAGLCADEQNKFAQMTKAMEKKHQEEIEEAIAKVIVQLSIEFAQQNELDRITFQERKTTSEVQTLSEELEGEALNKGPNETCPLANLSVVKEFEDEQLEDLRQELVRQDQEHQLIVEDLKHAHMQQLERQKEEQEKLLTELKMLRSQLVKLTSVNGSREAETQTAEETRLFFLSGKEVPKTQIRSTQTEMNEETHSGSQEEETQSKPAEAHDRTCEEPASDLVSFERNLLQKTNERLRQVLSDVLKTTAAMEETIGRHVEVLLEQSGKAALHSTSEEPDKLCCTSIHATKPENYSEPSHASRTGEDDAHIWSGDSGKSLEVSQEITAMNFPAEELDLENEVFMMSISTRLQAAVGKLLEAITETTTKLEHARITQTELMRESFRHNAEINELQQRQEELQELLCEETKEKEQLALELHKAEGIIDGYLDERTALEKQVQMKTELISHLEQELHSTNSRLQELDEERQSIQQQRELLSRQQDAMKNSAGSRELRLVDAAVDAAPEADLLEETEKLMKEKVEVQLQAEKEHSDLLKQVKTLELELEEQINKVGELEQDKTVEVSDLRQQIQALEKQLEKNRKFLDQQAIDREHERDVFQQEIHKLEEQLKTPQKLQPCSEQNHTEIEILKKQLHHKTDQCSELLLQMDQFQRDIQERDEEIDKMSNRIRELENVLINNSEKLQKMEVRKQLATSEVMLDSVLEAQLQTERDALDRKEKEISNLEEQLEQFREELENKNEEIQQLNMQMEIQRKTLGTLQQELENQNLLLKNEIASLQQSQHESENVSIDDHKLVIGKLSQVIHEKEHEVESLNEQIEKLQQQLEFSRDKKVIDKKNEQIKELESQVEFQRSDLERLKIKSEDEIEQLNEVIEKLQLELAHIENKSQDVYNSEEAQHIDKSLVKMLKEEDSDRQREKGSEEVNLPKEEFEAMKQNIYLTNQELEFLKGDRMKLLDKISHLEHSLAINEDSAHKVKLLEEVLQEKTATLLVIQAELNAVEESANSHITNLEDKLEELEFAVQKKDTEFNQYYIRAKDIENDNVVLQQKVLELEERLNQGTQSPSLNQASHSTLKKQSNINTKELYDNQGKNEEVIPEIVSIETEAVAENILVVDGDSQKDEETQNSIVEESETKLNRLIVKLADLEEELTELNENQELQRQLLYSTEKDKAEYEKKLAKLTVLLELMRKPAVEKENLQRVLGSVKVPDSDKSDEENSSMFSIRLELEAVKSQAAATEEDLNYHRKQAEDLKGYLKEKELAILHLQDALQQVTEMNKGTTYDLQTELEEVKSEAVATKEELNSCREHAEKLKDEIQVREITIKQLQEERQQLKNSLAEAQKQLDSEILKSVGTSLDEKQKPENESNLTFFKDKSSLPRINASSQTDEAVTFGDNSVLEHAILKDAEVQIDFKDQNDSSEEIAEMIRSYTEKIGQMQELHAAEIMDMETRHICESESLKRDSHFLREECKALNNMVAKMNSTEAVFASGFQSSSEYKDEYASDSGSDLSQRLYLTSEPERQEYRTIPEEQWRENEVFSSEVLPERIKNLLREVHQEGMQILSLSEASYPEEKPLSSDLFSETWQKERQALIDTVESLKILITKMQVHRKEEPSLDFASAEDHTDWRGDLLQAVQQIFQKEHGILKHTLVSLAHSLETSDSMMYLNQLVHTINEQHLRHKEALEFLQKSDRRNLLMEIKQLQDRLHSVQQDVTQEEEGIHLLSVSINQDGQSQQSTPEIQQIFIKPESREAMESIQELQELLQSERTLVAKLKTEIAQTKVELETTLKVQHKHLKEMEILRQEITEKSAEIDVLNDVLASVQKKSGELHRVSEIERCKSEQNQDRERGEMEDLEFPLEDQAYQNRQLGSSVEHEDQAVSLLKKQIEMEKSLHESQLSHEKNRISELQVLLESERARAMELSNRLEQQKSLWSQLEQQTSQQATAERAVEGQNIQEAPSVRPMEQLLVDLEDQLDEKHNRIVELVGDMEKYKLEIVQIKQQLDEEKQIHQADILKEKDACKILQEEVKQLRYHKKEVEEQLDKLKQQVFVLQQERYGLQDKIKQIQDKKGPEDYQDKAEILEQLGGEKSQWEGDRTREWINQQKLPEVLARDSSAPSLDEVNEEVPSPLNSKYLDNIFQRLHLFSSKLKTLANKASSKLNFETTDEEEFLWLQNSIQDVVSQLQQLTMIPPAEISGVVHNRSASGSLTERLLRQNAELTGFVSRLTEEKNDLRNSVIRLEEELRRYRQCSFGGYDYSNRKVLDNWDTLDVIHTDRETWAREKCNLEKSLRQAEAEVSKLRAELRNDALCREVAGSDGESAMLKRLYGKYLRAESFRKALIYQKKYLLLLLGGFQECEKATLSLIARMGGHPSHTSLDIITHHCRAFIRFRSIVRVSIAVSRMKFLVRRWQRVTESGSISNSSINRNGYGHLPGSLETYGERRHTSRARSGMESPRSALSVQNRYQSGPADSNSGPLPCSHLQNYDPDRALTDYIHRLEALQRRLGSVPSGSVSYTQSHIGTRR</sequence>
<evidence type="ECO:0000256" key="2">
    <source>
        <dbReference type="ARBA" id="ARBA00022490"/>
    </source>
</evidence>
<feature type="compositionally biased region" description="Basic and acidic residues" evidence="7">
    <location>
        <begin position="1"/>
        <end position="31"/>
    </location>
</feature>
<feature type="coiled-coil region" evidence="6">
    <location>
        <begin position="2231"/>
        <end position="2482"/>
    </location>
</feature>
<feature type="coiled-coil region" evidence="6">
    <location>
        <begin position="2843"/>
        <end position="2937"/>
    </location>
</feature>
<keyword evidence="4 6" id="KW-0175">Coiled coil</keyword>
<evidence type="ECO:0000313" key="9">
    <source>
        <dbReference type="EMBL" id="MBN3290010.1"/>
    </source>
</evidence>
<feature type="compositionally biased region" description="Polar residues" evidence="7">
    <location>
        <begin position="57"/>
        <end position="70"/>
    </location>
</feature>
<feature type="region of interest" description="Disordered" evidence="7">
    <location>
        <begin position="1884"/>
        <end position="1908"/>
    </location>
</feature>
<feature type="region of interest" description="Disordered" evidence="7">
    <location>
        <begin position="3521"/>
        <end position="3541"/>
    </location>
</feature>
<comment type="subcellular location">
    <subcellularLocation>
        <location evidence="1">Cytoplasm</location>
        <location evidence="1">Cytoskeleton</location>
        <location evidence="1">Microtubule organizing center</location>
        <location evidence="1">Centrosome</location>
    </subcellularLocation>
</comment>
<keyword evidence="3" id="KW-0597">Phosphoprotein</keyword>
<feature type="coiled-coil region" evidence="6">
    <location>
        <begin position="929"/>
        <end position="991"/>
    </location>
</feature>
<feature type="coiled-coil region" evidence="6">
    <location>
        <begin position="1123"/>
        <end position="1167"/>
    </location>
</feature>
<feature type="coiled-coil region" evidence="6">
    <location>
        <begin position="1975"/>
        <end position="2075"/>
    </location>
</feature>
<feature type="non-terminal residue" evidence="9">
    <location>
        <position position="4108"/>
    </location>
</feature>
<feature type="coiled-coil region" evidence="6">
    <location>
        <begin position="2589"/>
        <end position="2644"/>
    </location>
</feature>
<feature type="compositionally biased region" description="Basic and acidic residues" evidence="7">
    <location>
        <begin position="44"/>
        <end position="56"/>
    </location>
</feature>
<gene>
    <name evidence="9" type="primary">Akap9</name>
    <name evidence="9" type="ORF">GTO92_0017260</name>
</gene>
<dbReference type="PANTHER" id="PTHR44981:SF1">
    <property type="entry name" value="A-KINASE ANCHOR PROTEIN 9"/>
    <property type="match status" value="1"/>
</dbReference>
<evidence type="ECO:0000256" key="5">
    <source>
        <dbReference type="ARBA" id="ARBA00023212"/>
    </source>
</evidence>
<organism evidence="9 10">
    <name type="scientific">Polypterus senegalus</name>
    <name type="common">Senegal bichir</name>
    <dbReference type="NCBI Taxonomy" id="55291"/>
    <lineage>
        <taxon>Eukaryota</taxon>
        <taxon>Metazoa</taxon>
        <taxon>Chordata</taxon>
        <taxon>Craniata</taxon>
        <taxon>Vertebrata</taxon>
        <taxon>Euteleostomi</taxon>
        <taxon>Actinopterygii</taxon>
        <taxon>Polypteriformes</taxon>
        <taxon>Polypteridae</taxon>
        <taxon>Polypterus</taxon>
    </lineage>
</organism>
<dbReference type="RefSeq" id="XP_039592855.1">
    <property type="nucleotide sequence ID" value="XM_039736921.1"/>
</dbReference>
<feature type="compositionally biased region" description="Polar residues" evidence="7">
    <location>
        <begin position="4041"/>
        <end position="4059"/>
    </location>
</feature>
<feature type="region of interest" description="Disordered" evidence="7">
    <location>
        <begin position="1"/>
        <end position="75"/>
    </location>
</feature>
<feature type="region of interest" description="Disordered" evidence="7">
    <location>
        <begin position="4008"/>
        <end position="4067"/>
    </location>
</feature>
<dbReference type="InterPro" id="IPR019528">
    <property type="entry name" value="PACT_domain"/>
</dbReference>
<feature type="coiled-coil region" evidence="6">
    <location>
        <begin position="3277"/>
        <end position="3304"/>
    </location>
</feature>
<dbReference type="Gene3D" id="1.10.287.1490">
    <property type="match status" value="1"/>
</dbReference>
<keyword evidence="5" id="KW-0206">Cytoskeleton</keyword>
<evidence type="ECO:0000256" key="3">
    <source>
        <dbReference type="ARBA" id="ARBA00022553"/>
    </source>
</evidence>
<keyword evidence="2" id="KW-0963">Cytoplasm</keyword>
<feature type="coiled-coil region" evidence="6">
    <location>
        <begin position="149"/>
        <end position="356"/>
    </location>
</feature>
<dbReference type="RefSeq" id="XP_039592861.1">
    <property type="nucleotide sequence ID" value="XM_039736927.1"/>
</dbReference>
<feature type="coiled-coil region" evidence="6">
    <location>
        <begin position="385"/>
        <end position="441"/>
    </location>
</feature>
<feature type="coiled-coil region" evidence="6">
    <location>
        <begin position="1383"/>
        <end position="1444"/>
    </location>
</feature>
<feature type="region of interest" description="Disordered" evidence="7">
    <location>
        <begin position="1773"/>
        <end position="1812"/>
    </location>
</feature>
<evidence type="ECO:0000313" key="10">
    <source>
        <dbReference type="Proteomes" id="UP001166052"/>
    </source>
</evidence>
<dbReference type="PANTHER" id="PTHR44981">
    <property type="entry name" value="PERICENTRIN-LIKE PROTEIN, ISOFORM F"/>
    <property type="match status" value="1"/>
</dbReference>
<feature type="coiled-coil region" evidence="6">
    <location>
        <begin position="3341"/>
        <end position="3403"/>
    </location>
</feature>